<reference evidence="2 3" key="1">
    <citation type="journal article" date="2013" name="ISME J.">
        <title>A metabolic model for members of the genus Tetrasphaera involved in enhanced biological phosphorus removal.</title>
        <authorList>
            <person name="Kristiansen R."/>
            <person name="Nguyen H.T.T."/>
            <person name="Saunders A.M."/>
            <person name="Nielsen J.L."/>
            <person name="Wimmer R."/>
            <person name="Le V.Q."/>
            <person name="McIlroy S.J."/>
            <person name="Petrovski S."/>
            <person name="Seviour R.J."/>
            <person name="Calteau A."/>
            <person name="Nielsen K.L."/>
            <person name="Nielsen P.H."/>
        </authorList>
    </citation>
    <scope>NUCLEOTIDE SEQUENCE [LARGE SCALE GENOMIC DNA]</scope>
    <source>
        <strain evidence="2 3">T1-X7</strain>
    </source>
</reference>
<dbReference type="InterPro" id="IPR036291">
    <property type="entry name" value="NAD(P)-bd_dom_sf"/>
</dbReference>
<name>A0A077LSS5_9MICO</name>
<dbReference type="InterPro" id="IPR016040">
    <property type="entry name" value="NAD(P)-bd_dom"/>
</dbReference>
<proteinExistence type="predicted"/>
<dbReference type="RefSeq" id="WP_083454618.1">
    <property type="nucleotide sequence ID" value="NZ_HF570958.1"/>
</dbReference>
<dbReference type="Proteomes" id="UP000035721">
    <property type="component" value="Unassembled WGS sequence"/>
</dbReference>
<dbReference type="Gene3D" id="3.90.25.10">
    <property type="entry name" value="UDP-galactose 4-epimerase, domain 1"/>
    <property type="match status" value="1"/>
</dbReference>
<dbReference type="STRING" id="1194083.BN12_1120014"/>
<comment type="caution">
    <text evidence="2">The sequence shown here is derived from an EMBL/GenBank/DDBJ whole genome shotgun (WGS) entry which is preliminary data.</text>
</comment>
<dbReference type="EMBL" id="CAJB01000016">
    <property type="protein sequence ID" value="CCH76198.1"/>
    <property type="molecule type" value="Genomic_DNA"/>
</dbReference>
<dbReference type="GO" id="GO:0016831">
    <property type="term" value="F:carboxy-lyase activity"/>
    <property type="evidence" value="ECO:0007669"/>
    <property type="project" value="InterPro"/>
</dbReference>
<sequence length="353" mass="37872">MSDAPSAAASEDPSVLEDPTVLEGRTVLVTGADGFIGSHVVERVLAAGARVRAFCLYTSNGTIGWLEESADFTAALDEGRADVVLGDIRDAEHVAASVEGTDTVLHLAALIAIPFSYQAPRSYVETNVIGTLNVLEGVRRHGTPRLVHTSTSEVYGTPDVVPITEGHPLRGQSPYSATKIGADKLCEAYALSFGTPVTTLRPFNTFGPRQSPRAVIPTVLTQLLAGADEVHLGDTTPRRDFTFVADTAEGFLRAAVADLEPGTTIQLGTGRAVSIGEVVELCREVTGSTARIVTDPDRLRPTTSEVQVLLSDPTLADEALGWRPRVSLEDGLSRTADWLRHRVDPTRVRRYHR</sequence>
<dbReference type="AlphaFoldDB" id="A0A077LSS5"/>
<evidence type="ECO:0000313" key="3">
    <source>
        <dbReference type="Proteomes" id="UP000035721"/>
    </source>
</evidence>
<protein>
    <submittedName>
        <fullName evidence="2">Putative UDP-glucose 4-epimerase</fullName>
    </submittedName>
</protein>
<gene>
    <name evidence="2" type="ORF">BN12_1120014</name>
</gene>
<dbReference type="CDD" id="cd05257">
    <property type="entry name" value="Arna_like_SDR_e"/>
    <property type="match status" value="1"/>
</dbReference>
<evidence type="ECO:0000259" key="1">
    <source>
        <dbReference type="Pfam" id="PF16363"/>
    </source>
</evidence>
<dbReference type="PANTHER" id="PTHR43000">
    <property type="entry name" value="DTDP-D-GLUCOSE 4,6-DEHYDRATASE-RELATED"/>
    <property type="match status" value="1"/>
</dbReference>
<feature type="domain" description="NAD(P)-binding" evidence="1">
    <location>
        <begin position="28"/>
        <end position="334"/>
    </location>
</feature>
<evidence type="ECO:0000313" key="2">
    <source>
        <dbReference type="EMBL" id="CCH76198.1"/>
    </source>
</evidence>
<organism evidence="2 3">
    <name type="scientific">Nostocoides japonicum T1-X7</name>
    <dbReference type="NCBI Taxonomy" id="1194083"/>
    <lineage>
        <taxon>Bacteria</taxon>
        <taxon>Bacillati</taxon>
        <taxon>Actinomycetota</taxon>
        <taxon>Actinomycetes</taxon>
        <taxon>Micrococcales</taxon>
        <taxon>Intrasporangiaceae</taxon>
        <taxon>Nostocoides</taxon>
    </lineage>
</organism>
<dbReference type="OrthoDB" id="9801785at2"/>
<keyword evidence="3" id="KW-1185">Reference proteome</keyword>
<dbReference type="SUPFAM" id="SSF51735">
    <property type="entry name" value="NAD(P)-binding Rossmann-fold domains"/>
    <property type="match status" value="1"/>
</dbReference>
<dbReference type="Pfam" id="PF16363">
    <property type="entry name" value="GDP_Man_Dehyd"/>
    <property type="match status" value="1"/>
</dbReference>
<dbReference type="InterPro" id="IPR045869">
    <property type="entry name" value="Arna-like_SDR_e"/>
</dbReference>
<dbReference type="Gene3D" id="3.40.50.720">
    <property type="entry name" value="NAD(P)-binding Rossmann-like Domain"/>
    <property type="match status" value="1"/>
</dbReference>
<accession>A0A077LSS5</accession>